<keyword evidence="1" id="KW-0812">Transmembrane</keyword>
<evidence type="ECO:0000256" key="1">
    <source>
        <dbReference type="SAM" id="Phobius"/>
    </source>
</evidence>
<keyword evidence="1" id="KW-0472">Membrane</keyword>
<dbReference type="CDD" id="cd07812">
    <property type="entry name" value="SRPBCC"/>
    <property type="match status" value="1"/>
</dbReference>
<organism evidence="2 3">
    <name type="scientific">Arthrobacter cavernae</name>
    <dbReference type="NCBI Taxonomy" id="2817681"/>
    <lineage>
        <taxon>Bacteria</taxon>
        <taxon>Bacillati</taxon>
        <taxon>Actinomycetota</taxon>
        <taxon>Actinomycetes</taxon>
        <taxon>Micrococcales</taxon>
        <taxon>Micrococcaceae</taxon>
        <taxon>Arthrobacter</taxon>
    </lineage>
</organism>
<dbReference type="RefSeq" id="WP_207615883.1">
    <property type="nucleotide sequence ID" value="NZ_JAFNLL010000017.1"/>
</dbReference>
<feature type="transmembrane region" description="Helical" evidence="1">
    <location>
        <begin position="50"/>
        <end position="71"/>
    </location>
</feature>
<dbReference type="SUPFAM" id="SSF55961">
    <property type="entry name" value="Bet v1-like"/>
    <property type="match status" value="1"/>
</dbReference>
<keyword evidence="1" id="KW-1133">Transmembrane helix</keyword>
<sequence length="229" mass="24841">MTLVTMAGLIFIAAATLSYFTRSSAAEEFLGVVDNAVYSRLRETSAMEKIMFLLGLVLLLVAFMLSVFAGASGRRVRKVSKNVFYASAEVKINAPRKQVWEFIKPAENNPLHSPGTTYGFSAPGIPEGAGEIQVFISNVNGVESIAAIRVIEEIPYELAVTSPLGDPTYKGRTSLEDSDDGGTLFTHGSYFSIPAGHQNHAAAHKRQVQEHCEQYVSQIKALMEKAPVA</sequence>
<dbReference type="Proteomes" id="UP000664164">
    <property type="component" value="Unassembled WGS sequence"/>
</dbReference>
<keyword evidence="3" id="KW-1185">Reference proteome</keyword>
<name>A0A939HHQ4_9MICC</name>
<gene>
    <name evidence="2" type="ORF">J1902_08840</name>
</gene>
<accession>A0A939HHQ4</accession>
<evidence type="ECO:0000313" key="2">
    <source>
        <dbReference type="EMBL" id="MBO1268076.1"/>
    </source>
</evidence>
<dbReference type="Gene3D" id="3.30.530.20">
    <property type="match status" value="1"/>
</dbReference>
<protein>
    <submittedName>
        <fullName evidence="2">SRPBCC family protein</fullName>
    </submittedName>
</protein>
<proteinExistence type="predicted"/>
<reference evidence="2" key="1">
    <citation type="submission" date="2021-03" db="EMBL/GenBank/DDBJ databases">
        <title>A new species, PO-11, isolated from a karst cave deposit.</title>
        <authorList>
            <person name="Zhaoxiaoyong W."/>
        </authorList>
    </citation>
    <scope>NUCLEOTIDE SEQUENCE</scope>
    <source>
        <strain evidence="2">PO-11</strain>
    </source>
</reference>
<dbReference type="InterPro" id="IPR023393">
    <property type="entry name" value="START-like_dom_sf"/>
</dbReference>
<comment type="caution">
    <text evidence="2">The sequence shown here is derived from an EMBL/GenBank/DDBJ whole genome shotgun (WGS) entry which is preliminary data.</text>
</comment>
<dbReference type="EMBL" id="JAFNLL010000017">
    <property type="protein sequence ID" value="MBO1268076.1"/>
    <property type="molecule type" value="Genomic_DNA"/>
</dbReference>
<evidence type="ECO:0000313" key="3">
    <source>
        <dbReference type="Proteomes" id="UP000664164"/>
    </source>
</evidence>
<dbReference type="AlphaFoldDB" id="A0A939HHQ4"/>